<evidence type="ECO:0000313" key="1">
    <source>
        <dbReference type="EMBL" id="GID76416.1"/>
    </source>
</evidence>
<dbReference type="Proteomes" id="UP000609879">
    <property type="component" value="Unassembled WGS sequence"/>
</dbReference>
<protein>
    <recommendedName>
        <fullName evidence="3">WXG100 family type VII secretion target</fullName>
    </recommendedName>
</protein>
<reference evidence="1 2" key="1">
    <citation type="submission" date="2021-01" db="EMBL/GenBank/DDBJ databases">
        <title>Whole genome shotgun sequence of Actinoplanes deccanensis NBRC 13994.</title>
        <authorList>
            <person name="Komaki H."/>
            <person name="Tamura T."/>
        </authorList>
    </citation>
    <scope>NUCLEOTIDE SEQUENCE [LARGE SCALE GENOMIC DNA]</scope>
    <source>
        <strain evidence="1 2">NBRC 13994</strain>
    </source>
</reference>
<sequence length="244" mass="25494">MNDDAPDEMGTTTAEDAGAVLGSAEGAGTFREAADLVRETAGRLGDAWQQFVASVQDLLARARLFLRDDTVWSSVVRDLPEQVTAAIATIDGLLGRIRPGVDRIIELLRAVSGRAASVLALVETAVAHGGDVAGRLASLAADMRPGRRGLARKPAAGRAGTVSRRMAVGSAADLGHLGAELTGQFVSAAVDADETTPGGLPAYAGTLRRLADRVDQAARRTTEWTADFQRLLADARLADSRPGR</sequence>
<gene>
    <name evidence="1" type="ORF">Ade02nite_50570</name>
</gene>
<name>A0ABQ3Y8U2_9ACTN</name>
<proteinExistence type="predicted"/>
<organism evidence="1 2">
    <name type="scientific">Paractinoplanes deccanensis</name>
    <dbReference type="NCBI Taxonomy" id="113561"/>
    <lineage>
        <taxon>Bacteria</taxon>
        <taxon>Bacillati</taxon>
        <taxon>Actinomycetota</taxon>
        <taxon>Actinomycetes</taxon>
        <taxon>Micromonosporales</taxon>
        <taxon>Micromonosporaceae</taxon>
        <taxon>Paractinoplanes</taxon>
    </lineage>
</organism>
<dbReference type="RefSeq" id="WP_203768856.1">
    <property type="nucleotide sequence ID" value="NZ_BAAABO010000042.1"/>
</dbReference>
<evidence type="ECO:0008006" key="3">
    <source>
        <dbReference type="Google" id="ProtNLM"/>
    </source>
</evidence>
<evidence type="ECO:0000313" key="2">
    <source>
        <dbReference type="Proteomes" id="UP000609879"/>
    </source>
</evidence>
<keyword evidence="2" id="KW-1185">Reference proteome</keyword>
<accession>A0ABQ3Y8U2</accession>
<dbReference type="EMBL" id="BOMI01000101">
    <property type="protein sequence ID" value="GID76416.1"/>
    <property type="molecule type" value="Genomic_DNA"/>
</dbReference>
<comment type="caution">
    <text evidence="1">The sequence shown here is derived from an EMBL/GenBank/DDBJ whole genome shotgun (WGS) entry which is preliminary data.</text>
</comment>